<evidence type="ECO:0000313" key="6">
    <source>
        <dbReference type="Proteomes" id="UP001221302"/>
    </source>
</evidence>
<keyword evidence="2" id="KW-0863">Zinc-finger</keyword>
<dbReference type="Proteomes" id="UP001221302">
    <property type="component" value="Unassembled WGS sequence"/>
</dbReference>
<dbReference type="EMBL" id="JARGDL010000027">
    <property type="protein sequence ID" value="MDF1613143.1"/>
    <property type="molecule type" value="Genomic_DNA"/>
</dbReference>
<accession>A0AAE3TF93</accession>
<feature type="domain" description="Zinc finger DksA/TraR C4-type" evidence="4">
    <location>
        <begin position="18"/>
        <end position="48"/>
    </location>
</feature>
<evidence type="ECO:0000256" key="2">
    <source>
        <dbReference type="ARBA" id="ARBA00022771"/>
    </source>
</evidence>
<sequence>MSDVFHYKLVLKKDSFNGFVCEECGEMTVEEYGRIKDGKQVCIDCAGK</sequence>
<proteinExistence type="predicted"/>
<protein>
    <submittedName>
        <fullName evidence="5">TraR/DksA C4-type zinc finger protein</fullName>
    </submittedName>
</protein>
<keyword evidence="1" id="KW-0479">Metal-binding</keyword>
<evidence type="ECO:0000256" key="3">
    <source>
        <dbReference type="ARBA" id="ARBA00022833"/>
    </source>
</evidence>
<organism evidence="5 6">
    <name type="scientific">Stygiobacter electus</name>
    <dbReference type="NCBI Taxonomy" id="3032292"/>
    <lineage>
        <taxon>Bacteria</taxon>
        <taxon>Pseudomonadati</taxon>
        <taxon>Ignavibacteriota</taxon>
        <taxon>Ignavibacteria</taxon>
        <taxon>Ignavibacteriales</taxon>
        <taxon>Melioribacteraceae</taxon>
        <taxon>Stygiobacter</taxon>
    </lineage>
</organism>
<dbReference type="Pfam" id="PF01258">
    <property type="entry name" value="zf-dskA_traR"/>
    <property type="match status" value="1"/>
</dbReference>
<keyword evidence="6" id="KW-1185">Reference proteome</keyword>
<dbReference type="InterPro" id="IPR000962">
    <property type="entry name" value="Znf_DskA_TraR"/>
</dbReference>
<comment type="caution">
    <text evidence="5">The sequence shown here is derived from an EMBL/GenBank/DDBJ whole genome shotgun (WGS) entry which is preliminary data.</text>
</comment>
<evidence type="ECO:0000259" key="4">
    <source>
        <dbReference type="Pfam" id="PF01258"/>
    </source>
</evidence>
<evidence type="ECO:0000313" key="5">
    <source>
        <dbReference type="EMBL" id="MDF1613143.1"/>
    </source>
</evidence>
<keyword evidence="3" id="KW-0862">Zinc</keyword>
<evidence type="ECO:0000256" key="1">
    <source>
        <dbReference type="ARBA" id="ARBA00022723"/>
    </source>
</evidence>
<dbReference type="AlphaFoldDB" id="A0AAE3TF93"/>
<dbReference type="GO" id="GO:0008270">
    <property type="term" value="F:zinc ion binding"/>
    <property type="evidence" value="ECO:0007669"/>
    <property type="project" value="UniProtKB-KW"/>
</dbReference>
<name>A0AAE3TF93_9BACT</name>
<reference evidence="5" key="1">
    <citation type="submission" date="2023-03" db="EMBL/GenBank/DDBJ databases">
        <title>Stygiobacter electus gen. nov., sp. nov., facultatively anaerobic thermotolerant bacterium of the class Ignavibacteria from a well of Yessentuki mineral water deposit.</title>
        <authorList>
            <person name="Podosokorskaya O.A."/>
            <person name="Elcheninov A.G."/>
            <person name="Petrova N.F."/>
            <person name="Zavarzina D.G."/>
            <person name="Kublanov I.V."/>
            <person name="Merkel A.Y."/>
        </authorList>
    </citation>
    <scope>NUCLEOTIDE SEQUENCE</scope>
    <source>
        <strain evidence="5">09-Me</strain>
    </source>
</reference>
<gene>
    <name evidence="5" type="ORF">P0M35_13335</name>
</gene>